<feature type="compositionally biased region" description="Basic residues" evidence="1">
    <location>
        <begin position="48"/>
        <end position="59"/>
    </location>
</feature>
<evidence type="ECO:0000313" key="2">
    <source>
        <dbReference type="EMBL" id="SMP58401.1"/>
    </source>
</evidence>
<protein>
    <submittedName>
        <fullName evidence="2">Uncharacterized protein</fullName>
    </submittedName>
</protein>
<accession>A0ABY1Q5T2</accession>
<name>A0ABY1Q5T2_9SPHN</name>
<organism evidence="2 3">
    <name type="scientific">Novosphingobium panipatense</name>
    <dbReference type="NCBI Taxonomy" id="428991"/>
    <lineage>
        <taxon>Bacteria</taxon>
        <taxon>Pseudomonadati</taxon>
        <taxon>Pseudomonadota</taxon>
        <taxon>Alphaproteobacteria</taxon>
        <taxon>Sphingomonadales</taxon>
        <taxon>Sphingomonadaceae</taxon>
        <taxon>Novosphingobium</taxon>
    </lineage>
</organism>
<evidence type="ECO:0000313" key="3">
    <source>
        <dbReference type="Proteomes" id="UP001157910"/>
    </source>
</evidence>
<proteinExistence type="predicted"/>
<evidence type="ECO:0000256" key="1">
    <source>
        <dbReference type="SAM" id="MobiDB-lite"/>
    </source>
</evidence>
<feature type="region of interest" description="Disordered" evidence="1">
    <location>
        <begin position="22"/>
        <end position="78"/>
    </location>
</feature>
<dbReference type="Proteomes" id="UP001157910">
    <property type="component" value="Unassembled WGS sequence"/>
</dbReference>
<gene>
    <name evidence="2" type="ORF">SAMN06296065_102464</name>
</gene>
<comment type="caution">
    <text evidence="2">The sequence shown here is derived from an EMBL/GenBank/DDBJ whole genome shotgun (WGS) entry which is preliminary data.</text>
</comment>
<keyword evidence="3" id="KW-1185">Reference proteome</keyword>
<dbReference type="EMBL" id="FXUI01000002">
    <property type="protein sequence ID" value="SMP58401.1"/>
    <property type="molecule type" value="Genomic_DNA"/>
</dbReference>
<sequence>MTTTKRPKGAFDDVWASYKLPDYNGPLKPGAKSLDKSVADTWTPSKPKATKKPGAKRKPNPSVAERIRKDGGLGMSDETKRWLGTDAQGPFGIFNRAFAALADVPVGALQLAGHATDWAAQAADNAWEGSEADKATAKFMGVHMRPSELIGGLPEAFPIDGAFVAPHPPAGAATRFASTKTKGVLADLIRDEKGAVPIKASHWSDTPDLTETDPTKWGKNRKAGFISRAERAEMSSAPPRTYLGLAEGEGVKRPYKKEGGLGPYKYDTEIDPERYFDANGDKSWITERIDQLERTPAGRYVYGDRTYSGAGITEQLIKDAGYAGYRVTNDTLGDVAVAFEPLPVTRSEKPLPGAPTTTKINGERVTFGPYDPLRTMAEEYARERGLNYTPPTRYAPADEAFHSRVARAYDEMEHNPADPEVAEAYSALKAEVADQLKDLQERGYTFSFMDPEDNPYPHVWQAIQDLRDNKKMQVYPTSAGFGSGDRLTPEMIADNPLLETVPGVQWRGKDVTYNDAFRAVHDALGHAKEGVGFRANGENHAYLQHLPTFSPAAQRALASETLGQNSWLNFGPHGKTNRTASVEDTVFADQKAGLLPDDLIFGGQAAEFMPDPRTTAYGKREMVKRGGALGAARTWDLEGMKAALAERAPKAPPSPIDRVMQALSNHSIGHRLTLDDIVKKDFPEYQGPGYSPEAKEAFRQRLSQEPTFLEAALRAYVPAEDGSSLPN</sequence>
<reference evidence="2 3" key="1">
    <citation type="submission" date="2017-05" db="EMBL/GenBank/DDBJ databases">
        <authorList>
            <person name="Varghese N."/>
            <person name="Submissions S."/>
        </authorList>
    </citation>
    <scope>NUCLEOTIDE SEQUENCE [LARGE SCALE GENOMIC DNA]</scope>
    <source>
        <strain evidence="2 3">SM16</strain>
    </source>
</reference>
<dbReference type="RefSeq" id="WP_283405437.1">
    <property type="nucleotide sequence ID" value="NZ_FXUI01000002.1"/>
</dbReference>
<feature type="compositionally biased region" description="Basic and acidic residues" evidence="1">
    <location>
        <begin position="65"/>
        <end position="78"/>
    </location>
</feature>